<dbReference type="InterPro" id="IPR001041">
    <property type="entry name" value="2Fe-2S_ferredoxin-type"/>
</dbReference>
<keyword evidence="7" id="KW-0411">Iron-sulfur</keyword>
<keyword evidence="3" id="KW-0001">2Fe-2S</keyword>
<dbReference type="Gene3D" id="3.10.20.30">
    <property type="match status" value="1"/>
</dbReference>
<organism evidence="11">
    <name type="scientific">Auxenochlorella protothecoides</name>
    <name type="common">Green microalga</name>
    <name type="synonym">Chlorella protothecoides</name>
    <dbReference type="NCBI Taxonomy" id="3075"/>
    <lineage>
        <taxon>Eukaryota</taxon>
        <taxon>Viridiplantae</taxon>
        <taxon>Chlorophyta</taxon>
        <taxon>core chlorophytes</taxon>
        <taxon>Trebouxiophyceae</taxon>
        <taxon>Chlorellales</taxon>
        <taxon>Chlorellaceae</taxon>
        <taxon>Auxenochlorella</taxon>
    </lineage>
</organism>
<dbReference type="InterPro" id="IPR012675">
    <property type="entry name" value="Beta-grasp_dom_sf"/>
</dbReference>
<dbReference type="PANTHER" id="PTHR43112">
    <property type="entry name" value="FERREDOXIN"/>
    <property type="match status" value="1"/>
</dbReference>
<dbReference type="GO" id="GO:0046872">
    <property type="term" value="F:metal ion binding"/>
    <property type="evidence" value="ECO:0007669"/>
    <property type="project" value="UniProtKB-KW"/>
</dbReference>
<keyword evidence="5" id="KW-0249">Electron transport</keyword>
<evidence type="ECO:0000256" key="5">
    <source>
        <dbReference type="ARBA" id="ARBA00022982"/>
    </source>
</evidence>
<dbReference type="GO" id="GO:0051537">
    <property type="term" value="F:2 iron, 2 sulfur cluster binding"/>
    <property type="evidence" value="ECO:0007669"/>
    <property type="project" value="UniProtKB-KW"/>
</dbReference>
<feature type="domain" description="2Fe-2S ferredoxin-type" evidence="10">
    <location>
        <begin position="161"/>
        <end position="253"/>
    </location>
</feature>
<evidence type="ECO:0000256" key="1">
    <source>
        <dbReference type="ARBA" id="ARBA00007874"/>
    </source>
</evidence>
<reference evidence="11" key="1">
    <citation type="submission" date="2015-08" db="EMBL/GenBank/DDBJ databases">
        <authorList>
            <person name="Babu N.S."/>
            <person name="Beckwith C.J."/>
            <person name="Beseler K.G."/>
            <person name="Brison A."/>
            <person name="Carone J.V."/>
            <person name="Caskin T.P."/>
            <person name="Diamond M."/>
            <person name="Durham M.E."/>
            <person name="Foxe J.M."/>
            <person name="Go M."/>
            <person name="Henderson B.A."/>
            <person name="Jones I.B."/>
            <person name="McGettigan J.A."/>
            <person name="Micheletti S.J."/>
            <person name="Nasrallah M.E."/>
            <person name="Ortiz D."/>
            <person name="Piller C.R."/>
            <person name="Privatt S.R."/>
            <person name="Schneider S.L."/>
            <person name="Sharp S."/>
            <person name="Smith T.C."/>
            <person name="Stanton J.D."/>
            <person name="Ullery H.E."/>
            <person name="Wilson R.J."/>
            <person name="Serrano M.G."/>
            <person name="Buck G."/>
            <person name="Lee V."/>
            <person name="Wang Y."/>
            <person name="Carvalho R."/>
            <person name="Voegtly L."/>
            <person name="Shi R."/>
            <person name="Duckworth R."/>
            <person name="Johnson A."/>
            <person name="Loviza R."/>
            <person name="Walstead R."/>
            <person name="Shah Z."/>
            <person name="Kiflezghi M."/>
            <person name="Wade K."/>
            <person name="Ball S.L."/>
            <person name="Bradley K.W."/>
            <person name="Asai D.J."/>
            <person name="Bowman C.A."/>
            <person name="Russell D.A."/>
            <person name="Pope W.H."/>
            <person name="Jacobs-Sera D."/>
            <person name="Hendrix R.W."/>
            <person name="Hatfull G.F."/>
        </authorList>
    </citation>
    <scope>NUCLEOTIDE SEQUENCE</scope>
</reference>
<keyword evidence="6" id="KW-0408">Iron</keyword>
<dbReference type="PROSITE" id="PS51085">
    <property type="entry name" value="2FE2S_FER_2"/>
    <property type="match status" value="1"/>
</dbReference>
<evidence type="ECO:0000256" key="2">
    <source>
        <dbReference type="ARBA" id="ARBA00022448"/>
    </source>
</evidence>
<evidence type="ECO:0000256" key="3">
    <source>
        <dbReference type="ARBA" id="ARBA00022714"/>
    </source>
</evidence>
<feature type="non-terminal residue" evidence="11">
    <location>
        <position position="1"/>
    </location>
</feature>
<dbReference type="PANTHER" id="PTHR43112:SF10">
    <property type="entry name" value="FERREDOXIN C 2, CHLOROPLASTIC"/>
    <property type="match status" value="1"/>
</dbReference>
<keyword evidence="4" id="KW-0479">Metal-binding</keyword>
<evidence type="ECO:0000256" key="8">
    <source>
        <dbReference type="ARBA" id="ARBA00034078"/>
    </source>
</evidence>
<dbReference type="EMBL" id="GDKF01006484">
    <property type="protein sequence ID" value="JAT72138.1"/>
    <property type="molecule type" value="Transcribed_RNA"/>
</dbReference>
<protein>
    <recommendedName>
        <fullName evidence="10">2Fe-2S ferredoxin-type domain-containing protein</fullName>
    </recommendedName>
</protein>
<proteinExistence type="inferred from homology"/>
<keyword evidence="2" id="KW-0813">Transport</keyword>
<dbReference type="InterPro" id="IPR036010">
    <property type="entry name" value="2Fe-2S_ferredoxin-like_sf"/>
</dbReference>
<dbReference type="CDD" id="cd00207">
    <property type="entry name" value="fer2"/>
    <property type="match status" value="1"/>
</dbReference>
<dbReference type="AlphaFoldDB" id="A0A1D1ZYV3"/>
<comment type="cofactor">
    <cofactor evidence="8">
        <name>[2Fe-2S] cluster</name>
        <dbReference type="ChEBI" id="CHEBI:190135"/>
    </cofactor>
</comment>
<evidence type="ECO:0000259" key="10">
    <source>
        <dbReference type="PROSITE" id="PS51085"/>
    </source>
</evidence>
<sequence>FIFIHVRTSMSLSLSIHQRLLPSPCTRVRAPNHIQHRRSSSSVAAGPPAKHETDASPSQRRGIGLGDLLGPIGLTVGSGDRPVQMDEASTSAEEQERHSSISSLTTEEWRKRNERNGYVDLWVEDEFNSGSRLVGGRAAHLGLPAGLGSGEGPSVSKAPRHSVKIHNHYADQEVEVEVPEDRYILYEAESQGLELPYACRMGCCTACAVKVESGELYQPQSLGISQGLKDQGYALMCVGYPRSDLVLSTVPEDEVYDLQFGRAFQEQATDLDSGSILRDDFAIELALGDE</sequence>
<evidence type="ECO:0000256" key="7">
    <source>
        <dbReference type="ARBA" id="ARBA00023014"/>
    </source>
</evidence>
<feature type="region of interest" description="Disordered" evidence="9">
    <location>
        <begin position="30"/>
        <end position="109"/>
    </location>
</feature>
<name>A0A1D1ZYV3_AUXPR</name>
<evidence type="ECO:0000256" key="4">
    <source>
        <dbReference type="ARBA" id="ARBA00022723"/>
    </source>
</evidence>
<evidence type="ECO:0000313" key="11">
    <source>
        <dbReference type="EMBL" id="JAT72138.1"/>
    </source>
</evidence>
<evidence type="ECO:0000256" key="6">
    <source>
        <dbReference type="ARBA" id="ARBA00023004"/>
    </source>
</evidence>
<comment type="similarity">
    <text evidence="1">Belongs to the 2Fe2S plant-type ferredoxin family.</text>
</comment>
<gene>
    <name evidence="11" type="ORF">g.21342</name>
</gene>
<dbReference type="SUPFAM" id="SSF54292">
    <property type="entry name" value="2Fe-2S ferredoxin-like"/>
    <property type="match status" value="1"/>
</dbReference>
<accession>A0A1D1ZYV3</accession>
<evidence type="ECO:0000256" key="9">
    <source>
        <dbReference type="SAM" id="MobiDB-lite"/>
    </source>
</evidence>
<dbReference type="Pfam" id="PF00111">
    <property type="entry name" value="Fer2"/>
    <property type="match status" value="1"/>
</dbReference>